<evidence type="ECO:0000256" key="3">
    <source>
        <dbReference type="ARBA" id="ARBA00012175"/>
    </source>
</evidence>
<dbReference type="PANTHER" id="PTHR10458:SF22">
    <property type="entry name" value="PEPTIDE DEFORMYLASE"/>
    <property type="match status" value="1"/>
</dbReference>
<accession>A0A5B8N0F5</accession>
<dbReference type="Gene3D" id="3.90.45.10">
    <property type="entry name" value="Peptide deformylase"/>
    <property type="match status" value="1"/>
</dbReference>
<dbReference type="PRINTS" id="PR01576">
    <property type="entry name" value="PDEFORMYLASE"/>
</dbReference>
<name>A0A5B8N0F5_9CHLO</name>
<dbReference type="NCBIfam" id="TIGR00079">
    <property type="entry name" value="pept_deformyl"/>
    <property type="match status" value="1"/>
</dbReference>
<dbReference type="GO" id="GO:0046872">
    <property type="term" value="F:metal ion binding"/>
    <property type="evidence" value="ECO:0007669"/>
    <property type="project" value="UniProtKB-KW"/>
</dbReference>
<dbReference type="NCBIfam" id="NF001159">
    <property type="entry name" value="PRK00150.1-3"/>
    <property type="match status" value="1"/>
</dbReference>
<dbReference type="CDD" id="cd00487">
    <property type="entry name" value="Pep_deformylase"/>
    <property type="match status" value="1"/>
</dbReference>
<comment type="subcellular location">
    <subcellularLocation>
        <location evidence="1 11">Plastid</location>
        <location evidence="1 11">Chloroplast</location>
    </subcellularLocation>
</comment>
<evidence type="ECO:0000313" key="13">
    <source>
        <dbReference type="EMBL" id="QDZ25492.1"/>
    </source>
</evidence>
<evidence type="ECO:0000256" key="8">
    <source>
        <dbReference type="ARBA" id="ARBA00022917"/>
    </source>
</evidence>
<keyword evidence="4 11" id="KW-0150">Chloroplast</keyword>
<feature type="compositionally biased region" description="Basic residues" evidence="12">
    <location>
        <begin position="35"/>
        <end position="57"/>
    </location>
</feature>
<keyword evidence="9 11" id="KW-0809">Transit peptide</keyword>
<dbReference type="InterPro" id="IPR023635">
    <property type="entry name" value="Peptide_deformylase"/>
</dbReference>
<keyword evidence="6 11" id="KW-0479">Metal-binding</keyword>
<keyword evidence="14" id="KW-1185">Reference proteome</keyword>
<dbReference type="GO" id="GO:0042586">
    <property type="term" value="F:peptide deformylase activity"/>
    <property type="evidence" value="ECO:0007669"/>
    <property type="project" value="UniProtKB-EC"/>
</dbReference>
<evidence type="ECO:0000313" key="14">
    <source>
        <dbReference type="Proteomes" id="UP000316726"/>
    </source>
</evidence>
<evidence type="ECO:0000256" key="6">
    <source>
        <dbReference type="ARBA" id="ARBA00022723"/>
    </source>
</evidence>
<dbReference type="OrthoDB" id="276063at2759"/>
<dbReference type="EC" id="3.5.1.88" evidence="3 11"/>
<dbReference type="Pfam" id="PF01327">
    <property type="entry name" value="Pep_deformylase"/>
    <property type="match status" value="1"/>
</dbReference>
<evidence type="ECO:0000256" key="12">
    <source>
        <dbReference type="SAM" id="MobiDB-lite"/>
    </source>
</evidence>
<keyword evidence="10" id="KW-0408">Iron</keyword>
<evidence type="ECO:0000256" key="4">
    <source>
        <dbReference type="ARBA" id="ARBA00022528"/>
    </source>
</evidence>
<evidence type="ECO:0000256" key="7">
    <source>
        <dbReference type="ARBA" id="ARBA00022801"/>
    </source>
</evidence>
<dbReference type="FunFam" id="3.90.45.10:FF:000006">
    <property type="entry name" value="Peptide deformylase"/>
    <property type="match status" value="1"/>
</dbReference>
<evidence type="ECO:0000256" key="5">
    <source>
        <dbReference type="ARBA" id="ARBA00022640"/>
    </source>
</evidence>
<evidence type="ECO:0000256" key="10">
    <source>
        <dbReference type="ARBA" id="ARBA00023004"/>
    </source>
</evidence>
<protein>
    <recommendedName>
        <fullName evidence="3 11">Peptide deformylase</fullName>
        <ecNumber evidence="3 11">3.5.1.88</ecNumber>
    </recommendedName>
</protein>
<dbReference type="STRING" id="1764295.A0A5B8N0F5"/>
<comment type="function">
    <text evidence="11">Removes the formyl group from the N-terminal Met of newly synthesized proteins.</text>
</comment>
<dbReference type="EMBL" id="CP031050">
    <property type="protein sequence ID" value="QDZ25492.1"/>
    <property type="molecule type" value="Genomic_DNA"/>
</dbReference>
<dbReference type="InterPro" id="IPR036821">
    <property type="entry name" value="Peptide_deformylase_sf"/>
</dbReference>
<dbReference type="HAMAP" id="MF_00163">
    <property type="entry name" value="Pep_deformylase"/>
    <property type="match status" value="1"/>
</dbReference>
<comment type="similarity">
    <text evidence="2 11">Belongs to the polypeptide deformylase family.</text>
</comment>
<dbReference type="AlphaFoldDB" id="A0A5B8N0F5"/>
<dbReference type="PANTHER" id="PTHR10458">
    <property type="entry name" value="PEPTIDE DEFORMYLASE"/>
    <property type="match status" value="1"/>
</dbReference>
<feature type="compositionally biased region" description="Basic and acidic residues" evidence="12">
    <location>
        <begin position="7"/>
        <end position="34"/>
    </location>
</feature>
<dbReference type="Proteomes" id="UP000316726">
    <property type="component" value="Chromosome 17"/>
</dbReference>
<dbReference type="GO" id="GO:0009507">
    <property type="term" value="C:chloroplast"/>
    <property type="evidence" value="ECO:0007669"/>
    <property type="project" value="UniProtKB-SubCell"/>
</dbReference>
<sequence>MFAAKGFLKELQELKEDSERESKASGRSSSSEDKKKKKKQGKKGKAKATTGAKKKKQNGGSDTDQGDGLNYTAPLSVLLYPHPKLRATNLTVTEFDDRLAALSREMFKVMYDTEGIGLAAPQVGVNVRLFVWNPTGEASEKDQETVLVNPRYVSKSKGQTLFEEGCLSFPEILGDVKRPKSVLVEYQDLSGETCRMSFEGLEARIFQHEYDHLEGVLFHDRMHPSVFSDVKDDLLELERKFEEENPGVTYQGI</sequence>
<keyword evidence="8 11" id="KW-0648">Protein biosynthesis</keyword>
<dbReference type="GO" id="GO:0006412">
    <property type="term" value="P:translation"/>
    <property type="evidence" value="ECO:0007669"/>
    <property type="project" value="UniProtKB-KW"/>
</dbReference>
<comment type="catalytic activity">
    <reaction evidence="11">
        <text>N-terminal N-formyl-L-methionyl-[peptide] + H2O = N-terminal L-methionyl-[peptide] + formate</text>
        <dbReference type="Rhea" id="RHEA:24420"/>
        <dbReference type="Rhea" id="RHEA-COMP:10639"/>
        <dbReference type="Rhea" id="RHEA-COMP:10640"/>
        <dbReference type="ChEBI" id="CHEBI:15377"/>
        <dbReference type="ChEBI" id="CHEBI:15740"/>
        <dbReference type="ChEBI" id="CHEBI:49298"/>
        <dbReference type="ChEBI" id="CHEBI:64731"/>
        <dbReference type="EC" id="3.5.1.88"/>
    </reaction>
</comment>
<evidence type="ECO:0000256" key="9">
    <source>
        <dbReference type="ARBA" id="ARBA00022946"/>
    </source>
</evidence>
<organism evidence="13 14">
    <name type="scientific">Chloropicon primus</name>
    <dbReference type="NCBI Taxonomy" id="1764295"/>
    <lineage>
        <taxon>Eukaryota</taxon>
        <taxon>Viridiplantae</taxon>
        <taxon>Chlorophyta</taxon>
        <taxon>Chloropicophyceae</taxon>
        <taxon>Chloropicales</taxon>
        <taxon>Chloropicaceae</taxon>
        <taxon>Chloropicon</taxon>
    </lineage>
</organism>
<evidence type="ECO:0000256" key="11">
    <source>
        <dbReference type="RuleBase" id="RU362111"/>
    </source>
</evidence>
<proteinExistence type="inferred from homology"/>
<feature type="region of interest" description="Disordered" evidence="12">
    <location>
        <begin position="1"/>
        <end position="67"/>
    </location>
</feature>
<evidence type="ECO:0000256" key="2">
    <source>
        <dbReference type="ARBA" id="ARBA00010759"/>
    </source>
</evidence>
<reference evidence="13 14" key="1">
    <citation type="submission" date="2018-07" db="EMBL/GenBank/DDBJ databases">
        <title>The complete nuclear genome of the prasinophyte Chloropicon primus (CCMP1205).</title>
        <authorList>
            <person name="Pombert J.-F."/>
            <person name="Otis C."/>
            <person name="Turmel M."/>
            <person name="Lemieux C."/>
        </authorList>
    </citation>
    <scope>NUCLEOTIDE SEQUENCE [LARGE SCALE GENOMIC DNA]</scope>
    <source>
        <strain evidence="13 14">CCMP1205</strain>
    </source>
</reference>
<evidence type="ECO:0000256" key="1">
    <source>
        <dbReference type="ARBA" id="ARBA00004229"/>
    </source>
</evidence>
<keyword evidence="5 11" id="KW-0934">Plastid</keyword>
<keyword evidence="7 11" id="KW-0378">Hydrolase</keyword>
<gene>
    <name evidence="13" type="ORF">A3770_17p80100</name>
</gene>
<dbReference type="SUPFAM" id="SSF56420">
    <property type="entry name" value="Peptide deformylase"/>
    <property type="match status" value="1"/>
</dbReference>